<dbReference type="PANTHER" id="PTHR12526:SF638">
    <property type="entry name" value="SPORE COAT PROTEIN SA"/>
    <property type="match status" value="1"/>
</dbReference>
<keyword evidence="4" id="KW-1185">Reference proteome</keyword>
<dbReference type="Proteomes" id="UP000593890">
    <property type="component" value="Chromosome"/>
</dbReference>
<dbReference type="Gene3D" id="3.40.50.2000">
    <property type="entry name" value="Glycogen Phosphorylase B"/>
    <property type="match status" value="2"/>
</dbReference>
<keyword evidence="3" id="KW-0808">Transferase</keyword>
<feature type="domain" description="Glycosyltransferase subfamily 4-like N-terminal" evidence="2">
    <location>
        <begin position="2"/>
        <end position="151"/>
    </location>
</feature>
<dbReference type="SUPFAM" id="SSF53756">
    <property type="entry name" value="UDP-Glycosyltransferase/glycogen phosphorylase"/>
    <property type="match status" value="1"/>
</dbReference>
<dbReference type="PANTHER" id="PTHR12526">
    <property type="entry name" value="GLYCOSYLTRANSFERASE"/>
    <property type="match status" value="1"/>
</dbReference>
<dbReference type="Pfam" id="PF13477">
    <property type="entry name" value="Glyco_trans_4_2"/>
    <property type="match status" value="1"/>
</dbReference>
<organism evidence="3 4">
    <name type="scientific">Solibaculum mannosilyticum</name>
    <dbReference type="NCBI Taxonomy" id="2780922"/>
    <lineage>
        <taxon>Bacteria</taxon>
        <taxon>Bacillati</taxon>
        <taxon>Bacillota</taxon>
        <taxon>Clostridia</taxon>
        <taxon>Eubacteriales</taxon>
        <taxon>Oscillospiraceae</taxon>
        <taxon>Solibaculum</taxon>
    </lineage>
</organism>
<dbReference type="GO" id="GO:0016757">
    <property type="term" value="F:glycosyltransferase activity"/>
    <property type="evidence" value="ECO:0007669"/>
    <property type="project" value="InterPro"/>
</dbReference>
<dbReference type="InterPro" id="IPR028098">
    <property type="entry name" value="Glyco_trans_4-like_N"/>
</dbReference>
<sequence length="367" mass="42109">MKVLMIAPKTSTFINFRGDLIRDMVKHGCEVVVAVPESGYETVFEKLGAKQRLIHLEKNSLSVFGSLSYMTNLKRIMKEERPDKVFSYTIKPVIFGSLAAKLAKVPEIYSMVTGLGYLYAVDSAKTKLLRAICGMGYRLAFHFNKRVIFQNKDDITDFVKRHYLKREKCCLVDGSGVNLEIFKRNALPEDNHFLMVSRVLKQKGVLEYFEAAKMVKEVEPEAKFTYIGAIDQTSYSVKMEQLVPYIEAGIVEYIPETNDVAKYQSQARFFVLPSYYREGIPRTLLEALAMGRPILTTDTVGCREAVEDQVNGLFVKPKDAKDLAEKMLWMMRHPEECIKMGEAGYELCKRRFDVRIINREMLSFMEI</sequence>
<protein>
    <submittedName>
        <fullName evidence="3">Glycosyl transferase</fullName>
    </submittedName>
</protein>
<proteinExistence type="predicted"/>
<evidence type="ECO:0000259" key="2">
    <source>
        <dbReference type="Pfam" id="PF13477"/>
    </source>
</evidence>
<dbReference type="KEGG" id="sman:C12CBH8_08220"/>
<dbReference type="CDD" id="cd03808">
    <property type="entry name" value="GT4_CapM-like"/>
    <property type="match status" value="1"/>
</dbReference>
<dbReference type="InterPro" id="IPR001296">
    <property type="entry name" value="Glyco_trans_1"/>
</dbReference>
<name>A0A7I8D4M7_9FIRM</name>
<evidence type="ECO:0000259" key="1">
    <source>
        <dbReference type="Pfam" id="PF00534"/>
    </source>
</evidence>
<evidence type="ECO:0000313" key="3">
    <source>
        <dbReference type="EMBL" id="BCI60183.1"/>
    </source>
</evidence>
<feature type="domain" description="Glycosyl transferase family 1" evidence="1">
    <location>
        <begin position="181"/>
        <end position="346"/>
    </location>
</feature>
<dbReference type="AlphaFoldDB" id="A0A7I8D4M7"/>
<accession>A0A7I8D4M7</accession>
<evidence type="ECO:0000313" key="4">
    <source>
        <dbReference type="Proteomes" id="UP000593890"/>
    </source>
</evidence>
<reference evidence="4" key="1">
    <citation type="submission" date="2020-07" db="EMBL/GenBank/DDBJ databases">
        <title>Complete genome sequencing of Clostridia bacterium strain 12CBH8.</title>
        <authorList>
            <person name="Sakamoto M."/>
            <person name="Murakami T."/>
            <person name="Mori H."/>
        </authorList>
    </citation>
    <scope>NUCLEOTIDE SEQUENCE [LARGE SCALE GENOMIC DNA]</scope>
    <source>
        <strain evidence="4">12CBH8</strain>
    </source>
</reference>
<dbReference type="RefSeq" id="WP_215533620.1">
    <property type="nucleotide sequence ID" value="NZ_AP023321.1"/>
</dbReference>
<dbReference type="Pfam" id="PF00534">
    <property type="entry name" value="Glycos_transf_1"/>
    <property type="match status" value="1"/>
</dbReference>
<dbReference type="EMBL" id="AP023321">
    <property type="protein sequence ID" value="BCI60183.1"/>
    <property type="molecule type" value="Genomic_DNA"/>
</dbReference>
<gene>
    <name evidence="3" type="ORF">C12CBH8_08220</name>
</gene>